<dbReference type="PROSITE" id="PS51257">
    <property type="entry name" value="PROKAR_LIPOPROTEIN"/>
    <property type="match status" value="1"/>
</dbReference>
<evidence type="ECO:0000313" key="3">
    <source>
        <dbReference type="Proteomes" id="UP000009026"/>
    </source>
</evidence>
<feature type="chain" id="PRO_5005212240" description="Lipoprotein" evidence="1">
    <location>
        <begin position="22"/>
        <end position="70"/>
    </location>
</feature>
<sequence>MKRIVAMLAVAGCMVSGCGPAEDAEDVGFEPSSTEQRLTPCLANCYPSCVGTTTQVNQCKAACRVECAGS</sequence>
<evidence type="ECO:0000256" key="1">
    <source>
        <dbReference type="SAM" id="SignalP"/>
    </source>
</evidence>
<organism evidence="2 3">
    <name type="scientific">Pseudomyxococcus hansupus</name>
    <dbReference type="NCBI Taxonomy" id="1297742"/>
    <lineage>
        <taxon>Bacteria</taxon>
        <taxon>Pseudomonadati</taxon>
        <taxon>Myxococcota</taxon>
        <taxon>Myxococcia</taxon>
        <taxon>Myxococcales</taxon>
        <taxon>Cystobacterineae</taxon>
        <taxon>Myxococcaceae</taxon>
        <taxon>Pseudomyxococcus</taxon>
    </lineage>
</organism>
<accession>A0A0H4X1H1</accession>
<keyword evidence="3" id="KW-1185">Reference proteome</keyword>
<name>A0A0H4X1H1_9BACT</name>
<gene>
    <name evidence="2" type="ORF">A176_006408</name>
</gene>
<dbReference type="RefSeq" id="WP_002636057.1">
    <property type="nucleotide sequence ID" value="NZ_CP012109.1"/>
</dbReference>
<dbReference type="KEGG" id="mym:A176_006408"/>
<proteinExistence type="predicted"/>
<protein>
    <recommendedName>
        <fullName evidence="4">Lipoprotein</fullName>
    </recommendedName>
</protein>
<dbReference type="EMBL" id="CP012109">
    <property type="protein sequence ID" value="AKQ69496.1"/>
    <property type="molecule type" value="Genomic_DNA"/>
</dbReference>
<evidence type="ECO:0008006" key="4">
    <source>
        <dbReference type="Google" id="ProtNLM"/>
    </source>
</evidence>
<feature type="signal peptide" evidence="1">
    <location>
        <begin position="1"/>
        <end position="21"/>
    </location>
</feature>
<keyword evidence="1" id="KW-0732">Signal</keyword>
<evidence type="ECO:0000313" key="2">
    <source>
        <dbReference type="EMBL" id="AKQ69496.1"/>
    </source>
</evidence>
<reference evidence="2 3" key="1">
    <citation type="journal article" date="2016" name="PLoS ONE">
        <title>Complete Genome Sequence and Comparative Genomics of a Novel Myxobacterium Myxococcus hansupus.</title>
        <authorList>
            <person name="Sharma G."/>
            <person name="Narwani T."/>
            <person name="Subramanian S."/>
        </authorList>
    </citation>
    <scope>NUCLEOTIDE SEQUENCE [LARGE SCALE GENOMIC DNA]</scope>
    <source>
        <strain evidence="3">mixupus</strain>
    </source>
</reference>
<dbReference type="PATRIC" id="fig|1297742.4.peg.6497"/>
<dbReference type="Proteomes" id="UP000009026">
    <property type="component" value="Chromosome"/>
</dbReference>
<dbReference type="AlphaFoldDB" id="A0A0H4X1H1"/>